<evidence type="ECO:0000256" key="1">
    <source>
        <dbReference type="SAM" id="MobiDB-lite"/>
    </source>
</evidence>
<dbReference type="InParanoid" id="A2FTP4"/>
<protein>
    <recommendedName>
        <fullName evidence="4">GAF domain containing protein</fullName>
    </recommendedName>
</protein>
<dbReference type="KEGG" id="tva:4749418"/>
<gene>
    <name evidence="2" type="ORF">TVAG_384400</name>
</gene>
<reference evidence="2" key="1">
    <citation type="submission" date="2006-10" db="EMBL/GenBank/DDBJ databases">
        <authorList>
            <person name="Amadeo P."/>
            <person name="Zhao Q."/>
            <person name="Wortman J."/>
            <person name="Fraser-Liggett C."/>
            <person name="Carlton J."/>
        </authorList>
    </citation>
    <scope>NUCLEOTIDE SEQUENCE</scope>
    <source>
        <strain evidence="2">G3</strain>
    </source>
</reference>
<organism evidence="2 3">
    <name type="scientific">Trichomonas vaginalis (strain ATCC PRA-98 / G3)</name>
    <dbReference type="NCBI Taxonomy" id="412133"/>
    <lineage>
        <taxon>Eukaryota</taxon>
        <taxon>Metamonada</taxon>
        <taxon>Parabasalia</taxon>
        <taxon>Trichomonadida</taxon>
        <taxon>Trichomonadidae</taxon>
        <taxon>Trichomonas</taxon>
    </lineage>
</organism>
<sequence length="635" mass="72299">MSSTARRAASNFGNLPSSRSTKSYSATMRNTARTNYNADLEMKRIKTTSHINAEFSERSARAKTSYKKVPTRISNLNIRDIVQPFKEEPKDVVEKEEKNETEVVNSSIFLTFDLLKAMTPKRCINYLTQTPIFLRTMFMEGYLDSEIVSSVALSLTQSELQKFMINMTQELNFYSAIQTCQTIPELEAHIPKLISMQRITIWTKMDNSNYLTSQTLKAVLPLDQSCVGVPFLHKDDYNTGDPGNFQNFSISNDLPLLRGVKSMLLLPITFFDDEVVAVLQCVGLKNPITEEQMEFTPYYFEVFKIVRDLIQKRFFSVPTYRVVPSNVSNIFSEVETSSVSHTAKMISKFFTMTIPCEQCDLFEFDDRYRCLIRLSDGERFGEVEGGVSFQAGISPSIVNVPHGQVHEKLSEVLDGKFANRSILSRSLQQGRAHYVITLRAKPNAPSFSNQDSKLVSEMTPLICDALKLATFLQDQKNEKKEIQHERDILDAAIDTISAISTTGVDKYTALLGTAKKLFGCTEMFICIFDGRYMRYFPTDVKCKFEDCAAGQAYNYRETVWTRANDTKQRYLPQLYDQLKVKRETSICFPYRANGRVVGSIEMINPTRMELDKSEEKIFGNMCGAVVHETYAAKIQ</sequence>
<dbReference type="VEuPathDB" id="TrichDB:TVAG_384400"/>
<dbReference type="Gene3D" id="3.30.450.40">
    <property type="match status" value="1"/>
</dbReference>
<accession>A2FTP4</accession>
<feature type="region of interest" description="Disordered" evidence="1">
    <location>
        <begin position="1"/>
        <end position="29"/>
    </location>
</feature>
<dbReference type="SUPFAM" id="SSF55781">
    <property type="entry name" value="GAF domain-like"/>
    <property type="match status" value="3"/>
</dbReference>
<dbReference type="AlphaFoldDB" id="A2FTP4"/>
<evidence type="ECO:0008006" key="4">
    <source>
        <dbReference type="Google" id="ProtNLM"/>
    </source>
</evidence>
<dbReference type="RefSeq" id="XP_001304646.1">
    <property type="nucleotide sequence ID" value="XM_001304645.1"/>
</dbReference>
<dbReference type="SMR" id="A2FTP4"/>
<dbReference type="InterPro" id="IPR029016">
    <property type="entry name" value="GAF-like_dom_sf"/>
</dbReference>
<dbReference type="Proteomes" id="UP000001542">
    <property type="component" value="Unassembled WGS sequence"/>
</dbReference>
<dbReference type="OrthoDB" id="10444877at2759"/>
<dbReference type="EMBL" id="DS114015">
    <property type="protein sequence ID" value="EAX91716.1"/>
    <property type="molecule type" value="Genomic_DNA"/>
</dbReference>
<reference evidence="2" key="2">
    <citation type="journal article" date="2007" name="Science">
        <title>Draft genome sequence of the sexually transmitted pathogen Trichomonas vaginalis.</title>
        <authorList>
            <person name="Carlton J.M."/>
            <person name="Hirt R.P."/>
            <person name="Silva J.C."/>
            <person name="Delcher A.L."/>
            <person name="Schatz M."/>
            <person name="Zhao Q."/>
            <person name="Wortman J.R."/>
            <person name="Bidwell S.L."/>
            <person name="Alsmark U.C.M."/>
            <person name="Besteiro S."/>
            <person name="Sicheritz-Ponten T."/>
            <person name="Noel C.J."/>
            <person name="Dacks J.B."/>
            <person name="Foster P.G."/>
            <person name="Simillion C."/>
            <person name="Van de Peer Y."/>
            <person name="Miranda-Saavedra D."/>
            <person name="Barton G.J."/>
            <person name="Westrop G.D."/>
            <person name="Mueller S."/>
            <person name="Dessi D."/>
            <person name="Fiori P.L."/>
            <person name="Ren Q."/>
            <person name="Paulsen I."/>
            <person name="Zhang H."/>
            <person name="Bastida-Corcuera F.D."/>
            <person name="Simoes-Barbosa A."/>
            <person name="Brown M.T."/>
            <person name="Hayes R.D."/>
            <person name="Mukherjee M."/>
            <person name="Okumura C.Y."/>
            <person name="Schneider R."/>
            <person name="Smith A.J."/>
            <person name="Vanacova S."/>
            <person name="Villalvazo M."/>
            <person name="Haas B.J."/>
            <person name="Pertea M."/>
            <person name="Feldblyum T.V."/>
            <person name="Utterback T.R."/>
            <person name="Shu C.L."/>
            <person name="Osoegawa K."/>
            <person name="de Jong P.J."/>
            <person name="Hrdy I."/>
            <person name="Horvathova L."/>
            <person name="Zubacova Z."/>
            <person name="Dolezal P."/>
            <person name="Malik S.B."/>
            <person name="Logsdon J.M. Jr."/>
            <person name="Henze K."/>
            <person name="Gupta A."/>
            <person name="Wang C.C."/>
            <person name="Dunne R.L."/>
            <person name="Upcroft J.A."/>
            <person name="Upcroft P."/>
            <person name="White O."/>
            <person name="Salzberg S.L."/>
            <person name="Tang P."/>
            <person name="Chiu C.-H."/>
            <person name="Lee Y.-S."/>
            <person name="Embley T.M."/>
            <person name="Coombs G.H."/>
            <person name="Mottram J.C."/>
            <person name="Tachezy J."/>
            <person name="Fraser-Liggett C.M."/>
            <person name="Johnson P.J."/>
        </authorList>
    </citation>
    <scope>NUCLEOTIDE SEQUENCE [LARGE SCALE GENOMIC DNA]</scope>
    <source>
        <strain evidence="2">G3</strain>
    </source>
</reference>
<keyword evidence="3" id="KW-1185">Reference proteome</keyword>
<dbReference type="VEuPathDB" id="TrichDB:TVAGG3_0611640"/>
<name>A2FTP4_TRIV3</name>
<evidence type="ECO:0000313" key="3">
    <source>
        <dbReference type="Proteomes" id="UP000001542"/>
    </source>
</evidence>
<evidence type="ECO:0000313" key="2">
    <source>
        <dbReference type="EMBL" id="EAX91716.1"/>
    </source>
</evidence>
<proteinExistence type="predicted"/>